<protein>
    <recommendedName>
        <fullName evidence="2">EthD domain-containing protein</fullName>
    </recommendedName>
</protein>
<dbReference type="EMBL" id="KZ678137">
    <property type="protein sequence ID" value="PSN64810.1"/>
    <property type="molecule type" value="Genomic_DNA"/>
</dbReference>
<dbReference type="SUPFAM" id="SSF54909">
    <property type="entry name" value="Dimeric alpha+beta barrel"/>
    <property type="match status" value="1"/>
</dbReference>
<comment type="similarity">
    <text evidence="1">Belongs to the tpcK family.</text>
</comment>
<accession>A0A2T2NHE8</accession>
<reference evidence="3 4" key="1">
    <citation type="journal article" date="2018" name="Front. Microbiol.">
        <title>Genome-Wide Analysis of Corynespora cassiicola Leaf Fall Disease Putative Effectors.</title>
        <authorList>
            <person name="Lopez D."/>
            <person name="Ribeiro S."/>
            <person name="Label P."/>
            <person name="Fumanal B."/>
            <person name="Venisse J.S."/>
            <person name="Kohler A."/>
            <person name="de Oliveira R.R."/>
            <person name="Labutti K."/>
            <person name="Lipzen A."/>
            <person name="Lail K."/>
            <person name="Bauer D."/>
            <person name="Ohm R.A."/>
            <person name="Barry K.W."/>
            <person name="Spatafora J."/>
            <person name="Grigoriev I.V."/>
            <person name="Martin F.M."/>
            <person name="Pujade-Renaud V."/>
        </authorList>
    </citation>
    <scope>NUCLEOTIDE SEQUENCE [LARGE SCALE GENOMIC DNA]</scope>
    <source>
        <strain evidence="3 4">Philippines</strain>
    </source>
</reference>
<dbReference type="Pfam" id="PF07110">
    <property type="entry name" value="EthD"/>
    <property type="match status" value="1"/>
</dbReference>
<dbReference type="InterPro" id="IPR009799">
    <property type="entry name" value="EthD_dom"/>
</dbReference>
<gene>
    <name evidence="3" type="ORF">BS50DRAFT_554956</name>
</gene>
<sequence>MGYTVFAIQTRKPEPTPTQFMDYYDNVHIPVLKECVDDAFPKKHSRYFVSRQPAEEGKEDKHVPVVFYCKPEEITYDVIAIMEFEEFEGFLRFHEAYDKNPRKAEMDADQASFVDFSKLKAVATEDAHVTER</sequence>
<dbReference type="AlphaFoldDB" id="A0A2T2NHE8"/>
<evidence type="ECO:0000313" key="4">
    <source>
        <dbReference type="Proteomes" id="UP000240883"/>
    </source>
</evidence>
<name>A0A2T2NHE8_CORCC</name>
<dbReference type="OrthoDB" id="2519291at2759"/>
<evidence type="ECO:0000313" key="3">
    <source>
        <dbReference type="EMBL" id="PSN64810.1"/>
    </source>
</evidence>
<keyword evidence="4" id="KW-1185">Reference proteome</keyword>
<organism evidence="3 4">
    <name type="scientific">Corynespora cassiicola Philippines</name>
    <dbReference type="NCBI Taxonomy" id="1448308"/>
    <lineage>
        <taxon>Eukaryota</taxon>
        <taxon>Fungi</taxon>
        <taxon>Dikarya</taxon>
        <taxon>Ascomycota</taxon>
        <taxon>Pezizomycotina</taxon>
        <taxon>Dothideomycetes</taxon>
        <taxon>Pleosporomycetidae</taxon>
        <taxon>Pleosporales</taxon>
        <taxon>Corynesporascaceae</taxon>
        <taxon>Corynespora</taxon>
    </lineage>
</organism>
<proteinExistence type="inferred from homology"/>
<dbReference type="InterPro" id="IPR011008">
    <property type="entry name" value="Dimeric_a/b-barrel"/>
</dbReference>
<dbReference type="STRING" id="1448308.A0A2T2NHE8"/>
<evidence type="ECO:0000256" key="1">
    <source>
        <dbReference type="ARBA" id="ARBA00005986"/>
    </source>
</evidence>
<dbReference type="GO" id="GO:0016491">
    <property type="term" value="F:oxidoreductase activity"/>
    <property type="evidence" value="ECO:0007669"/>
    <property type="project" value="InterPro"/>
</dbReference>
<dbReference type="Proteomes" id="UP000240883">
    <property type="component" value="Unassembled WGS sequence"/>
</dbReference>
<evidence type="ECO:0000259" key="2">
    <source>
        <dbReference type="Pfam" id="PF07110"/>
    </source>
</evidence>
<feature type="domain" description="EthD" evidence="2">
    <location>
        <begin position="12"/>
        <end position="117"/>
    </location>
</feature>
<dbReference type="Gene3D" id="3.30.70.100">
    <property type="match status" value="1"/>
</dbReference>